<dbReference type="AlphaFoldDB" id="R7TL30"/>
<evidence type="ECO:0000313" key="5">
    <source>
        <dbReference type="EnsemblMetazoa" id="CapteP220637"/>
    </source>
</evidence>
<dbReference type="InterPro" id="IPR017868">
    <property type="entry name" value="Filamin/ABP280_repeat-like"/>
</dbReference>
<feature type="repeat" description="Filamin" evidence="3">
    <location>
        <begin position="35"/>
        <end position="128"/>
    </location>
</feature>
<evidence type="ECO:0000256" key="1">
    <source>
        <dbReference type="ARBA" id="ARBA00009238"/>
    </source>
</evidence>
<dbReference type="SUPFAM" id="SSF81296">
    <property type="entry name" value="E set domains"/>
    <property type="match status" value="2"/>
</dbReference>
<keyword evidence="2" id="KW-0677">Repeat</keyword>
<keyword evidence="6" id="KW-1185">Reference proteome</keyword>
<dbReference type="GO" id="GO:0030036">
    <property type="term" value="P:actin cytoskeleton organization"/>
    <property type="evidence" value="ECO:0007669"/>
    <property type="project" value="InterPro"/>
</dbReference>
<reference evidence="5" key="3">
    <citation type="submission" date="2015-06" db="UniProtKB">
        <authorList>
            <consortium name="EnsemblMetazoa"/>
        </authorList>
    </citation>
    <scope>IDENTIFICATION</scope>
</reference>
<dbReference type="Pfam" id="PF00630">
    <property type="entry name" value="Filamin"/>
    <property type="match status" value="2"/>
</dbReference>
<dbReference type="EnsemblMetazoa" id="CapteT220637">
    <property type="protein sequence ID" value="CapteP220637"/>
    <property type="gene ID" value="CapteG220637"/>
</dbReference>
<dbReference type="HOGENOM" id="CLU_1125459_0_0_1"/>
<dbReference type="PANTHER" id="PTHR38537:SF16">
    <property type="entry name" value="CALPONIN-HOMOLOGY (CH) DOMAIN-CONTAINING PROTEIN"/>
    <property type="match status" value="1"/>
</dbReference>
<evidence type="ECO:0000313" key="6">
    <source>
        <dbReference type="Proteomes" id="UP000014760"/>
    </source>
</evidence>
<dbReference type="STRING" id="283909.R7TL30"/>
<dbReference type="InterPro" id="IPR014756">
    <property type="entry name" value="Ig_E-set"/>
</dbReference>
<dbReference type="InterPro" id="IPR044801">
    <property type="entry name" value="Filamin"/>
</dbReference>
<accession>R7TL30</accession>
<proteinExistence type="inferred from homology"/>
<dbReference type="PANTHER" id="PTHR38537">
    <property type="entry name" value="JITTERBUG, ISOFORM N"/>
    <property type="match status" value="1"/>
</dbReference>
<evidence type="ECO:0000256" key="2">
    <source>
        <dbReference type="ARBA" id="ARBA00022737"/>
    </source>
</evidence>
<evidence type="ECO:0000313" key="4">
    <source>
        <dbReference type="EMBL" id="ELT91795.1"/>
    </source>
</evidence>
<name>R7TL30_CAPTE</name>
<comment type="similarity">
    <text evidence="1">Belongs to the filamin family.</text>
</comment>
<reference evidence="4 6" key="2">
    <citation type="journal article" date="2013" name="Nature">
        <title>Insights into bilaterian evolution from three spiralian genomes.</title>
        <authorList>
            <person name="Simakov O."/>
            <person name="Marletaz F."/>
            <person name="Cho S.J."/>
            <person name="Edsinger-Gonzales E."/>
            <person name="Havlak P."/>
            <person name="Hellsten U."/>
            <person name="Kuo D.H."/>
            <person name="Larsson T."/>
            <person name="Lv J."/>
            <person name="Arendt D."/>
            <person name="Savage R."/>
            <person name="Osoegawa K."/>
            <person name="de Jong P."/>
            <person name="Grimwood J."/>
            <person name="Chapman J.A."/>
            <person name="Shapiro H."/>
            <person name="Aerts A."/>
            <person name="Otillar R.P."/>
            <person name="Terry A.Y."/>
            <person name="Boore J.L."/>
            <person name="Grigoriev I.V."/>
            <person name="Lindberg D.R."/>
            <person name="Seaver E.C."/>
            <person name="Weisblat D.A."/>
            <person name="Putnam N.H."/>
            <person name="Rokhsar D.S."/>
        </authorList>
    </citation>
    <scope>NUCLEOTIDE SEQUENCE</scope>
    <source>
        <strain evidence="4 6">I ESC-2004</strain>
    </source>
</reference>
<dbReference type="OrthoDB" id="18740at2759"/>
<organism evidence="4">
    <name type="scientific">Capitella teleta</name>
    <name type="common">Polychaete worm</name>
    <dbReference type="NCBI Taxonomy" id="283909"/>
    <lineage>
        <taxon>Eukaryota</taxon>
        <taxon>Metazoa</taxon>
        <taxon>Spiralia</taxon>
        <taxon>Lophotrochozoa</taxon>
        <taxon>Annelida</taxon>
        <taxon>Polychaeta</taxon>
        <taxon>Sedentaria</taxon>
        <taxon>Scolecida</taxon>
        <taxon>Capitellidae</taxon>
        <taxon>Capitella</taxon>
    </lineage>
</organism>
<dbReference type="Gene3D" id="2.60.40.10">
    <property type="entry name" value="Immunoglobulins"/>
    <property type="match status" value="2"/>
</dbReference>
<dbReference type="SMART" id="SM00557">
    <property type="entry name" value="IG_FLMN"/>
    <property type="match status" value="2"/>
</dbReference>
<gene>
    <name evidence="4" type="ORF">CAPTEDRAFT_220637</name>
</gene>
<dbReference type="Proteomes" id="UP000014760">
    <property type="component" value="Unassembled WGS sequence"/>
</dbReference>
<dbReference type="GO" id="GO:0051015">
    <property type="term" value="F:actin filament binding"/>
    <property type="evidence" value="ECO:0007669"/>
    <property type="project" value="InterPro"/>
</dbReference>
<protein>
    <submittedName>
        <fullName evidence="4 5">Uncharacterized protein</fullName>
    </submittedName>
</protein>
<evidence type="ECO:0000256" key="3">
    <source>
        <dbReference type="PROSITE-ProRule" id="PRU00087"/>
    </source>
</evidence>
<dbReference type="EMBL" id="AMQN01013610">
    <property type="status" value="NOT_ANNOTATED_CDS"/>
    <property type="molecule type" value="Genomic_DNA"/>
</dbReference>
<dbReference type="InterPro" id="IPR001298">
    <property type="entry name" value="Filamin/ABP280_rpt"/>
</dbReference>
<reference evidence="6" key="1">
    <citation type="submission" date="2012-12" db="EMBL/GenBank/DDBJ databases">
        <authorList>
            <person name="Hellsten U."/>
            <person name="Grimwood J."/>
            <person name="Chapman J.A."/>
            <person name="Shapiro H."/>
            <person name="Aerts A."/>
            <person name="Otillar R.P."/>
            <person name="Terry A.Y."/>
            <person name="Boore J.L."/>
            <person name="Simakov O."/>
            <person name="Marletaz F."/>
            <person name="Cho S.-J."/>
            <person name="Edsinger-Gonzales E."/>
            <person name="Havlak P."/>
            <person name="Kuo D.-H."/>
            <person name="Larsson T."/>
            <person name="Lv J."/>
            <person name="Arendt D."/>
            <person name="Savage R."/>
            <person name="Osoegawa K."/>
            <person name="de Jong P."/>
            <person name="Lindberg D.R."/>
            <person name="Seaver E.C."/>
            <person name="Weisblat D.A."/>
            <person name="Putnam N.H."/>
            <person name="Grigoriev I.V."/>
            <person name="Rokhsar D.S."/>
        </authorList>
    </citation>
    <scope>NUCLEOTIDE SEQUENCE</scope>
    <source>
        <strain evidence="6">I ESC-2004</strain>
    </source>
</reference>
<dbReference type="EMBL" id="KB310340">
    <property type="protein sequence ID" value="ELT91795.1"/>
    <property type="molecule type" value="Genomic_DNA"/>
</dbReference>
<feature type="repeat" description="Filamin" evidence="3">
    <location>
        <begin position="126"/>
        <end position="220"/>
    </location>
</feature>
<dbReference type="PROSITE" id="PS50194">
    <property type="entry name" value="FILAMIN_REPEAT"/>
    <property type="match status" value="2"/>
</dbReference>
<sequence>MSRRRFQDAENTSNAEFRSIATAEDYRTQDVRMEMKKADPTKVKCYGDGLKFGYINQPIEATIDTKNAGPGELCVYCNGATNSAFCELGDHHDGTFTLTIRAQDVGLHSLFVKYEGVDVPGSPFGMRVSPASLVEARGPGLHDAFVHKKYSAEFEVNTLRAGPGDLKIRVGGPRGGFRTQTQKQGWLLRCRFNPAVPGTYVINVLWNQDPIPNSPFRVRIFRNEKELRRSAQLQMAASNGTLQHLRH</sequence>
<dbReference type="InterPro" id="IPR013783">
    <property type="entry name" value="Ig-like_fold"/>
</dbReference>
<dbReference type="OMA" id="NSHEAYF"/>